<gene>
    <name evidence="3" type="ORF">D9619_013524</name>
</gene>
<name>A0A8H5BH14_9AGAR</name>
<keyword evidence="2" id="KW-1133">Transmembrane helix</keyword>
<organism evidence="3 4">
    <name type="scientific">Psilocybe cf. subviscida</name>
    <dbReference type="NCBI Taxonomy" id="2480587"/>
    <lineage>
        <taxon>Eukaryota</taxon>
        <taxon>Fungi</taxon>
        <taxon>Dikarya</taxon>
        <taxon>Basidiomycota</taxon>
        <taxon>Agaricomycotina</taxon>
        <taxon>Agaricomycetes</taxon>
        <taxon>Agaricomycetidae</taxon>
        <taxon>Agaricales</taxon>
        <taxon>Agaricineae</taxon>
        <taxon>Strophariaceae</taxon>
        <taxon>Psilocybe</taxon>
    </lineage>
</organism>
<evidence type="ECO:0000313" key="3">
    <source>
        <dbReference type="EMBL" id="KAF5323255.1"/>
    </source>
</evidence>
<evidence type="ECO:0000256" key="1">
    <source>
        <dbReference type="SAM" id="MobiDB-lite"/>
    </source>
</evidence>
<evidence type="ECO:0000313" key="4">
    <source>
        <dbReference type="Proteomes" id="UP000567179"/>
    </source>
</evidence>
<keyword evidence="4" id="KW-1185">Reference proteome</keyword>
<dbReference type="AlphaFoldDB" id="A0A8H5BH14"/>
<accession>A0A8H5BH14</accession>
<keyword evidence="2" id="KW-0812">Transmembrane</keyword>
<feature type="transmembrane region" description="Helical" evidence="2">
    <location>
        <begin position="12"/>
        <end position="33"/>
    </location>
</feature>
<comment type="caution">
    <text evidence="3">The sequence shown here is derived from an EMBL/GenBank/DDBJ whole genome shotgun (WGS) entry which is preliminary data.</text>
</comment>
<proteinExistence type="predicted"/>
<reference evidence="3 4" key="1">
    <citation type="journal article" date="2020" name="ISME J.">
        <title>Uncovering the hidden diversity of litter-decomposition mechanisms in mushroom-forming fungi.</title>
        <authorList>
            <person name="Floudas D."/>
            <person name="Bentzer J."/>
            <person name="Ahren D."/>
            <person name="Johansson T."/>
            <person name="Persson P."/>
            <person name="Tunlid A."/>
        </authorList>
    </citation>
    <scope>NUCLEOTIDE SEQUENCE [LARGE SCALE GENOMIC DNA]</scope>
    <source>
        <strain evidence="3 4">CBS 101986</strain>
    </source>
</reference>
<sequence>MPRWLLRRRGGHSYTLFLIMLWLLAISTLVLDWKRYVQIEQFEDWINAFDAETPVLLMNIDDVLSTIVIIVANSLMRIVAESGILYSTGVLMTGISLVVSIELDDATTPPGVKAMWTDATILAYSQALLTPLAPQSQTHQCIAPTLIALRVVTQTPKTDANETKPVSHLTFRTSSPRSWIFDLMTTAFVTSLGLGRKDDQLPITCHTELTVAEEHAGGANVDNEGHPDKAGGTVLQSMT</sequence>
<protein>
    <submittedName>
        <fullName evidence="3">Uncharacterized protein</fullName>
    </submittedName>
</protein>
<evidence type="ECO:0000256" key="2">
    <source>
        <dbReference type="SAM" id="Phobius"/>
    </source>
</evidence>
<keyword evidence="2" id="KW-0472">Membrane</keyword>
<dbReference type="EMBL" id="JAACJJ010000019">
    <property type="protein sequence ID" value="KAF5323255.1"/>
    <property type="molecule type" value="Genomic_DNA"/>
</dbReference>
<dbReference type="Proteomes" id="UP000567179">
    <property type="component" value="Unassembled WGS sequence"/>
</dbReference>
<feature type="region of interest" description="Disordered" evidence="1">
    <location>
        <begin position="217"/>
        <end position="239"/>
    </location>
</feature>